<reference evidence="1" key="1">
    <citation type="submission" date="2024-05" db="EMBL/GenBank/DDBJ databases">
        <title>WGS of Aeromonas isolates.</title>
        <authorList>
            <person name="Lee H."/>
        </authorList>
    </citation>
    <scope>NUCLEOTIDE SEQUENCE</scope>
    <source>
        <strain evidence="1">LP308</strain>
    </source>
</reference>
<keyword evidence="2" id="KW-1185">Reference proteome</keyword>
<evidence type="ECO:0000313" key="2">
    <source>
        <dbReference type="Proteomes" id="UP001168109"/>
    </source>
</evidence>
<protein>
    <submittedName>
        <fullName evidence="1">Uncharacterized protein</fullName>
    </submittedName>
</protein>
<accession>A0ABT7QGL4</accession>
<gene>
    <name evidence="1" type="ORF">OB962_19030</name>
</gene>
<sequence length="173" mass="19816">MSTDIVESGMNFSPCNEELRFDIEKTLLLKKINEKISRHGQGIKTVEFFFIKEKDEKKQIWAIEAKTAICQDSHGFCSSVSEKFTDCIHLFVSAMIKRHPEYYEQIPEPFRGLTLSEEFKLILVIKNGKKSDMAIVKDAINKALKKQAILFGLGAMPVIVINEEQARHLQIIQ</sequence>
<comment type="caution">
    <text evidence="1">The sequence shown here is derived from an EMBL/GenBank/DDBJ whole genome shotgun (WGS) entry which is preliminary data.</text>
</comment>
<dbReference type="EMBL" id="JAOPLU010000008">
    <property type="protein sequence ID" value="MDM5133070.1"/>
    <property type="molecule type" value="Genomic_DNA"/>
</dbReference>
<dbReference type="RefSeq" id="WP_290042601.1">
    <property type="nucleotide sequence ID" value="NZ_JAOPLU010000008.1"/>
</dbReference>
<organism evidence="1 2">
    <name type="scientific">Aeromonas piscicola</name>
    <dbReference type="NCBI Taxonomy" id="600645"/>
    <lineage>
        <taxon>Bacteria</taxon>
        <taxon>Pseudomonadati</taxon>
        <taxon>Pseudomonadota</taxon>
        <taxon>Gammaproteobacteria</taxon>
        <taxon>Aeromonadales</taxon>
        <taxon>Aeromonadaceae</taxon>
        <taxon>Aeromonas</taxon>
    </lineage>
</organism>
<name>A0ABT7QGL4_9GAMM</name>
<dbReference type="Proteomes" id="UP001168109">
    <property type="component" value="Unassembled WGS sequence"/>
</dbReference>
<proteinExistence type="predicted"/>
<evidence type="ECO:0000313" key="1">
    <source>
        <dbReference type="EMBL" id="MDM5133070.1"/>
    </source>
</evidence>